<proteinExistence type="predicted"/>
<evidence type="ECO:0000313" key="2">
    <source>
        <dbReference type="Proteomes" id="UP001212821"/>
    </source>
</evidence>
<dbReference type="RefSeq" id="WP_270148112.1">
    <property type="nucleotide sequence ID" value="NZ_CP115450.1"/>
</dbReference>
<dbReference type="Proteomes" id="UP001212821">
    <property type="component" value="Chromosome"/>
</dbReference>
<keyword evidence="2" id="KW-1185">Reference proteome</keyword>
<sequence length="153" mass="16758">MSDPRGWVRLDPDSTNTARRTVPAYPFAPPAASEFPERLYRLDAEAAVTALAVMAEEWSGRPLPVRFRPDRDVVLADARTLLDRYGRAAAYWTNATAAASDPATDFLATGLQGTDSHGFLTSEYLNGLDLGRDLGLIAVTDDEVGVFWSFEAY</sequence>
<gene>
    <name evidence="1" type="ORF">O1G21_30150</name>
</gene>
<dbReference type="EMBL" id="CP115450">
    <property type="protein sequence ID" value="WBP89692.1"/>
    <property type="molecule type" value="Genomic_DNA"/>
</dbReference>
<name>A0ABY7QAM3_9ACTN</name>
<protein>
    <recommendedName>
        <fullName evidence="3">SCP domain-containing protein</fullName>
    </recommendedName>
</protein>
<reference evidence="2" key="1">
    <citation type="submission" date="2022-12" db="EMBL/GenBank/DDBJ databases">
        <authorList>
            <person name="Mo P."/>
        </authorList>
    </citation>
    <scope>NUCLEOTIDE SEQUENCE [LARGE SCALE GENOMIC DNA]</scope>
    <source>
        <strain evidence="2">HUAS 3-15</strain>
    </source>
</reference>
<accession>A0ABY7QAM3</accession>
<evidence type="ECO:0000313" key="1">
    <source>
        <dbReference type="EMBL" id="WBP89692.1"/>
    </source>
</evidence>
<evidence type="ECO:0008006" key="3">
    <source>
        <dbReference type="Google" id="ProtNLM"/>
    </source>
</evidence>
<organism evidence="1 2">
    <name type="scientific">Kitasatospora cathayae</name>
    <dbReference type="NCBI Taxonomy" id="3004092"/>
    <lineage>
        <taxon>Bacteria</taxon>
        <taxon>Bacillati</taxon>
        <taxon>Actinomycetota</taxon>
        <taxon>Actinomycetes</taxon>
        <taxon>Kitasatosporales</taxon>
        <taxon>Streptomycetaceae</taxon>
        <taxon>Kitasatospora</taxon>
    </lineage>
</organism>